<organism evidence="2 3">
    <name type="scientific">Rhamnella rubrinervis</name>
    <dbReference type="NCBI Taxonomy" id="2594499"/>
    <lineage>
        <taxon>Eukaryota</taxon>
        <taxon>Viridiplantae</taxon>
        <taxon>Streptophyta</taxon>
        <taxon>Embryophyta</taxon>
        <taxon>Tracheophyta</taxon>
        <taxon>Spermatophyta</taxon>
        <taxon>Magnoliopsida</taxon>
        <taxon>eudicotyledons</taxon>
        <taxon>Gunneridae</taxon>
        <taxon>Pentapetalae</taxon>
        <taxon>rosids</taxon>
        <taxon>fabids</taxon>
        <taxon>Rosales</taxon>
        <taxon>Rhamnaceae</taxon>
        <taxon>rhamnoid group</taxon>
        <taxon>Rhamneae</taxon>
        <taxon>Rhamnella</taxon>
    </lineage>
</organism>
<gene>
    <name evidence="2" type="ORF">FNV43_RR20469</name>
</gene>
<name>A0A8K0GUL5_9ROSA</name>
<protein>
    <submittedName>
        <fullName evidence="2">Uncharacterized protein</fullName>
    </submittedName>
</protein>
<comment type="caution">
    <text evidence="2">The sequence shown here is derived from an EMBL/GenBank/DDBJ whole genome shotgun (WGS) entry which is preliminary data.</text>
</comment>
<sequence>MFNHGARAVVIAHVQDEKGQNVAASIGPDHCTYINCDVADEKAEELLEQLSRLKGVLKEKHVADAVSFLASDESEFVTGLDLVIDGGYVMAC</sequence>
<proteinExistence type="inferred from homology"/>
<dbReference type="Pfam" id="PF13561">
    <property type="entry name" value="adh_short_C2"/>
    <property type="match status" value="1"/>
</dbReference>
<dbReference type="OrthoDB" id="1720482at2759"/>
<accession>A0A8K0GUL5</accession>
<dbReference type="InterPro" id="IPR002347">
    <property type="entry name" value="SDR_fam"/>
</dbReference>
<dbReference type="PANTHER" id="PTHR42820">
    <property type="entry name" value="SHORT-CHAIN DEHYDROGENASE REDUCTASE"/>
    <property type="match status" value="1"/>
</dbReference>
<dbReference type="Proteomes" id="UP000796880">
    <property type="component" value="Unassembled WGS sequence"/>
</dbReference>
<reference evidence="2" key="1">
    <citation type="submission" date="2020-03" db="EMBL/GenBank/DDBJ databases">
        <title>A high-quality chromosome-level genome assembly of a woody plant with both climbing and erect habits, Rhamnella rubrinervis.</title>
        <authorList>
            <person name="Lu Z."/>
            <person name="Yang Y."/>
            <person name="Zhu X."/>
            <person name="Sun Y."/>
        </authorList>
    </citation>
    <scope>NUCLEOTIDE SEQUENCE</scope>
    <source>
        <strain evidence="2">BYM</strain>
        <tissue evidence="2">Leaf</tissue>
    </source>
</reference>
<evidence type="ECO:0000313" key="2">
    <source>
        <dbReference type="EMBL" id="KAF3437713.1"/>
    </source>
</evidence>
<dbReference type="AlphaFoldDB" id="A0A8K0GUL5"/>
<dbReference type="PANTHER" id="PTHR42820:SF21">
    <property type="entry name" value="SHORT-CHAIN DEHYDROGENASE REDUCTASE 3B-LIKE"/>
    <property type="match status" value="1"/>
</dbReference>
<dbReference type="Gene3D" id="3.40.50.720">
    <property type="entry name" value="NAD(P)-binding Rossmann-like Domain"/>
    <property type="match status" value="2"/>
</dbReference>
<dbReference type="InterPro" id="IPR036291">
    <property type="entry name" value="NAD(P)-bd_dom_sf"/>
</dbReference>
<dbReference type="SUPFAM" id="SSF51735">
    <property type="entry name" value="NAD(P)-binding Rossmann-fold domains"/>
    <property type="match status" value="1"/>
</dbReference>
<evidence type="ECO:0000313" key="3">
    <source>
        <dbReference type="Proteomes" id="UP000796880"/>
    </source>
</evidence>
<evidence type="ECO:0000256" key="1">
    <source>
        <dbReference type="ARBA" id="ARBA00006484"/>
    </source>
</evidence>
<keyword evidence="3" id="KW-1185">Reference proteome</keyword>
<dbReference type="EMBL" id="VOIH02000009">
    <property type="protein sequence ID" value="KAF3437713.1"/>
    <property type="molecule type" value="Genomic_DNA"/>
</dbReference>
<comment type="similarity">
    <text evidence="1">Belongs to the short-chain dehydrogenases/reductases (SDR) family.</text>
</comment>